<feature type="transmembrane region" description="Helical" evidence="17">
    <location>
        <begin position="672"/>
        <end position="693"/>
    </location>
</feature>
<keyword evidence="14" id="KW-0739">Sodium transport</keyword>
<dbReference type="GO" id="GO:0015297">
    <property type="term" value="F:antiporter activity"/>
    <property type="evidence" value="ECO:0007669"/>
    <property type="project" value="UniProtKB-KW"/>
</dbReference>
<sequence>MSLLHIAVLLPLIFALIIPILYRFFKRIHIGWFVLPVPVVLFIYFLSFITTTSSGNTVMKTFKWMPHIGMNFNLYVDGLGLLFSLLITGVGSLVVLYSIGYLSQSEQLGNFYCYLLLFMGAMLGVVLSDNLIILYLFWELTSFSSFLLISFWREKQASIYGAQKSLIITVFGGLSLLGGIILLSVASDSFSLHYIIQHVAEIQNSPFFILAMIFILIGAFTKSAQVPFYIWLPDAMEAPTPVSAYLHSATMVKAGLYLIARMTPIFAVSQGWIWTVTLVGLITLFWASLNATKQQDLKGILAFSTVSQLGMIMSMLGMGAVNYHFEGQDSQLYIAAFTAAAFHLINHATFKGALFMITGAVDHSTGTRDIKKLGGLLTIMPISFTITVITSLSMAGVPPFNGFLSKEKFLESVIELTHAHVMSLNTLGLIFPILAIVGSIFTFVYSIKFIMHIFFGEYKPNQLPQRAHEASILMLISPSILAILVIIFGLFPGVLTQSIIEPATTSMSQTTQVSAEFHLFHGITPAFITTIGIYIIGILLIITFAYWIKLLQSQPNQLTLNYWYDRTGKIMPTYSKNMTNSYVTESSRNNLVIIFGLLILLTTVILLSVPFTINFKDVSRIRIFEVGIIVLLVIASFLIVFAKSRLFSIIMLSAVGYSVSVLFIFFKAPDLALTQFVVESISTALFLLCFYFLPNLNRYNETRSFKVTNALISAGVGLVVTILGLIAYGNRHFESITHYYQDHVYDLASGKNMVNVILVDFRGMDTLFESSVLGIAGLGIYTMIKLRMKHQHRSETSEVKRHEQTEK</sequence>
<evidence type="ECO:0000259" key="21">
    <source>
        <dbReference type="Pfam" id="PF20501"/>
    </source>
</evidence>
<dbReference type="PRINTS" id="PR01434">
    <property type="entry name" value="NADHDHGNASE5"/>
</dbReference>
<dbReference type="PANTHER" id="PTHR43373">
    <property type="entry name" value="NA(+)/H(+) ANTIPORTER SUBUNIT"/>
    <property type="match status" value="1"/>
</dbReference>
<dbReference type="Pfam" id="PF00361">
    <property type="entry name" value="Proton_antipo_M"/>
    <property type="match status" value="1"/>
</dbReference>
<dbReference type="InterPro" id="IPR050616">
    <property type="entry name" value="CPA3_Na-H_Antiporter_A"/>
</dbReference>
<evidence type="ECO:0000256" key="15">
    <source>
        <dbReference type="ARBA" id="ARBA00031763"/>
    </source>
</evidence>
<feature type="transmembrane region" description="Helical" evidence="17">
    <location>
        <begin position="272"/>
        <end position="289"/>
    </location>
</feature>
<feature type="transmembrane region" description="Helical" evidence="17">
    <location>
        <begin position="32"/>
        <end position="52"/>
    </location>
</feature>
<evidence type="ECO:0000256" key="8">
    <source>
        <dbReference type="ARBA" id="ARBA00022692"/>
    </source>
</evidence>
<dbReference type="GO" id="GO:0006814">
    <property type="term" value="P:sodium ion transport"/>
    <property type="evidence" value="ECO:0007669"/>
    <property type="project" value="UniProtKB-KW"/>
</dbReference>
<evidence type="ECO:0000256" key="7">
    <source>
        <dbReference type="ARBA" id="ARBA00022475"/>
    </source>
</evidence>
<keyword evidence="11" id="KW-0915">Sodium</keyword>
<evidence type="ECO:0000313" key="23">
    <source>
        <dbReference type="Proteomes" id="UP000240717"/>
    </source>
</evidence>
<dbReference type="EMBL" id="PZEV01000015">
    <property type="protein sequence ID" value="PTI51278.1"/>
    <property type="molecule type" value="Genomic_DNA"/>
</dbReference>
<evidence type="ECO:0000259" key="19">
    <source>
        <dbReference type="Pfam" id="PF00662"/>
    </source>
</evidence>
<evidence type="ECO:0000256" key="10">
    <source>
        <dbReference type="ARBA" id="ARBA00022989"/>
    </source>
</evidence>
<keyword evidence="7" id="KW-1003">Cell membrane</keyword>
<feature type="transmembrane region" description="Helical" evidence="17">
    <location>
        <begin position="472"/>
        <end position="491"/>
    </location>
</feature>
<dbReference type="InterPro" id="IPR005663">
    <property type="entry name" value="MrpA/MnhA1/PhaAB"/>
</dbReference>
<evidence type="ECO:0000259" key="18">
    <source>
        <dbReference type="Pfam" id="PF00361"/>
    </source>
</evidence>
<name>A0A2T4Q0W7_STAWA</name>
<feature type="transmembrane region" description="Helical" evidence="17">
    <location>
        <begin position="373"/>
        <end position="395"/>
    </location>
</feature>
<evidence type="ECO:0000256" key="11">
    <source>
        <dbReference type="ARBA" id="ARBA00023053"/>
    </source>
</evidence>
<dbReference type="Pfam" id="PF00662">
    <property type="entry name" value="Proton_antipo_N"/>
    <property type="match status" value="1"/>
</dbReference>
<feature type="transmembrane region" description="Helical" evidence="17">
    <location>
        <begin position="6"/>
        <end position="25"/>
    </location>
</feature>
<comment type="similarity">
    <text evidence="2">Belongs to the CPA3 antiporters (TC 2.A.63) subunit A family.</text>
</comment>
<keyword evidence="5" id="KW-0813">Transport</keyword>
<keyword evidence="8 16" id="KW-0812">Transmembrane</keyword>
<organism evidence="22 23">
    <name type="scientific">Staphylococcus warneri</name>
    <dbReference type="NCBI Taxonomy" id="1292"/>
    <lineage>
        <taxon>Bacteria</taxon>
        <taxon>Bacillati</taxon>
        <taxon>Bacillota</taxon>
        <taxon>Bacilli</taxon>
        <taxon>Bacillales</taxon>
        <taxon>Staphylococcaceae</taxon>
        <taxon>Staphylococcus</taxon>
    </lineage>
</organism>
<evidence type="ECO:0000256" key="16">
    <source>
        <dbReference type="RuleBase" id="RU000320"/>
    </source>
</evidence>
<evidence type="ECO:0000256" key="17">
    <source>
        <dbReference type="SAM" id="Phobius"/>
    </source>
</evidence>
<feature type="transmembrane region" description="Helical" evidence="17">
    <location>
        <begin position="526"/>
        <end position="548"/>
    </location>
</feature>
<evidence type="ECO:0000256" key="4">
    <source>
        <dbReference type="ARBA" id="ARBA00018316"/>
    </source>
</evidence>
<dbReference type="InterPro" id="IPR001750">
    <property type="entry name" value="ND/Mrp_TM"/>
</dbReference>
<keyword evidence="10 17" id="KW-1133">Transmembrane helix</keyword>
<feature type="transmembrane region" description="Helical" evidence="17">
    <location>
        <begin position="429"/>
        <end position="451"/>
    </location>
</feature>
<evidence type="ECO:0000256" key="13">
    <source>
        <dbReference type="ARBA" id="ARBA00023136"/>
    </source>
</evidence>
<dbReference type="GO" id="GO:0005886">
    <property type="term" value="C:plasma membrane"/>
    <property type="evidence" value="ECO:0007669"/>
    <property type="project" value="UniProtKB-SubCell"/>
</dbReference>
<feature type="transmembrane region" description="Helical" evidence="17">
    <location>
        <begin position="705"/>
        <end position="728"/>
    </location>
</feature>
<dbReference type="PRINTS" id="PR01435">
    <property type="entry name" value="NPOXDRDTASE5"/>
</dbReference>
<keyword evidence="6" id="KW-0050">Antiport</keyword>
<comment type="subcellular location">
    <subcellularLocation>
        <location evidence="1">Cell membrane</location>
        <topology evidence="1">Multi-pass membrane protein</topology>
    </subcellularLocation>
    <subcellularLocation>
        <location evidence="16">Membrane</location>
        <topology evidence="16">Multi-pass membrane protein</topology>
    </subcellularLocation>
</comment>
<accession>A0A2T4Q0W7</accession>
<evidence type="ECO:0000256" key="2">
    <source>
        <dbReference type="ARBA" id="ARBA00008483"/>
    </source>
</evidence>
<gene>
    <name evidence="22" type="ORF">BU085_05970</name>
</gene>
<dbReference type="Proteomes" id="UP000240717">
    <property type="component" value="Unassembled WGS sequence"/>
</dbReference>
<keyword evidence="9" id="KW-0375">Hydrogen ion transport</keyword>
<evidence type="ECO:0000313" key="22">
    <source>
        <dbReference type="EMBL" id="PTI51278.1"/>
    </source>
</evidence>
<feature type="transmembrane region" description="Helical" evidence="17">
    <location>
        <begin position="333"/>
        <end position="361"/>
    </location>
</feature>
<feature type="transmembrane region" description="Helical" evidence="17">
    <location>
        <begin position="72"/>
        <end position="99"/>
    </location>
</feature>
<feature type="transmembrane region" description="Helical" evidence="17">
    <location>
        <begin position="244"/>
        <end position="260"/>
    </location>
</feature>
<feature type="transmembrane region" description="Helical" evidence="17">
    <location>
        <begin position="133"/>
        <end position="153"/>
    </location>
</feature>
<dbReference type="NCBIfam" id="TIGR00940">
    <property type="entry name" value="2a6301s01"/>
    <property type="match status" value="1"/>
</dbReference>
<dbReference type="RefSeq" id="WP_107540962.1">
    <property type="nucleotide sequence ID" value="NZ_PZEV01000015.1"/>
</dbReference>
<dbReference type="InterPro" id="IPR001516">
    <property type="entry name" value="Proton_antipo_N"/>
</dbReference>
<dbReference type="STRING" id="1194526.A284_08965"/>
<feature type="transmembrane region" description="Helical" evidence="17">
    <location>
        <begin position="111"/>
        <end position="127"/>
    </location>
</feature>
<feature type="transmembrane region" description="Helical" evidence="17">
    <location>
        <begin position="623"/>
        <end position="642"/>
    </location>
</feature>
<feature type="domain" description="MrpA C-terminal/MbhD" evidence="20">
    <location>
        <begin position="630"/>
        <end position="694"/>
    </location>
</feature>
<evidence type="ECO:0000256" key="3">
    <source>
        <dbReference type="ARBA" id="ARBA00011568"/>
    </source>
</evidence>
<protein>
    <recommendedName>
        <fullName evidence="4">Na(+)/H(+) antiporter subunit A1</fullName>
    </recommendedName>
    <alternativeName>
        <fullName evidence="15">Mnh complex subunit A1</fullName>
    </alternativeName>
</protein>
<evidence type="ECO:0000256" key="14">
    <source>
        <dbReference type="ARBA" id="ARBA00023201"/>
    </source>
</evidence>
<dbReference type="Pfam" id="PF20501">
    <property type="entry name" value="MbhE"/>
    <property type="match status" value="1"/>
</dbReference>
<proteinExistence type="inferred from homology"/>
<feature type="transmembrane region" description="Helical" evidence="17">
    <location>
        <begin position="301"/>
        <end position="321"/>
    </location>
</feature>
<reference evidence="22 23" key="1">
    <citation type="journal article" date="2016" name="Front. Microbiol.">
        <title>Comprehensive Phylogenetic Analysis of Bovine Non-aureus Staphylococci Species Based on Whole-Genome Sequencing.</title>
        <authorList>
            <person name="Naushad S."/>
            <person name="Barkema H.W."/>
            <person name="Luby C."/>
            <person name="Condas L.A."/>
            <person name="Nobrega D.B."/>
            <person name="Carson D.A."/>
            <person name="De Buck J."/>
        </authorList>
    </citation>
    <scope>NUCLEOTIDE SEQUENCE [LARGE SCALE GENOMIC DNA]</scope>
    <source>
        <strain evidence="22 23">SNUC 2993</strain>
    </source>
</reference>
<evidence type="ECO:0000256" key="9">
    <source>
        <dbReference type="ARBA" id="ARBA00022781"/>
    </source>
</evidence>
<feature type="transmembrane region" description="Helical" evidence="17">
    <location>
        <begin position="207"/>
        <end position="232"/>
    </location>
</feature>
<keyword evidence="12" id="KW-0406">Ion transport</keyword>
<evidence type="ECO:0000256" key="12">
    <source>
        <dbReference type="ARBA" id="ARBA00023065"/>
    </source>
</evidence>
<comment type="caution">
    <text evidence="22">The sequence shown here is derived from an EMBL/GenBank/DDBJ whole genome shotgun (WGS) entry which is preliminary data.</text>
</comment>
<feature type="transmembrane region" description="Helical" evidence="17">
    <location>
        <begin position="649"/>
        <end position="666"/>
    </location>
</feature>
<evidence type="ECO:0000259" key="20">
    <source>
        <dbReference type="Pfam" id="PF13244"/>
    </source>
</evidence>
<dbReference type="GO" id="GO:1902600">
    <property type="term" value="P:proton transmembrane transport"/>
    <property type="evidence" value="ECO:0007669"/>
    <property type="project" value="UniProtKB-KW"/>
</dbReference>
<feature type="domain" description="NADH:quinone oxidoreductase/Mrp antiporter transmembrane" evidence="18">
    <location>
        <begin position="128"/>
        <end position="424"/>
    </location>
</feature>
<evidence type="ECO:0000256" key="5">
    <source>
        <dbReference type="ARBA" id="ARBA00022448"/>
    </source>
</evidence>
<feature type="transmembrane region" description="Helical" evidence="17">
    <location>
        <begin position="591"/>
        <end position="611"/>
    </location>
</feature>
<dbReference type="AlphaFoldDB" id="A0A2T4Q0W7"/>
<keyword evidence="13 17" id="KW-0472">Membrane</keyword>
<dbReference type="InterPro" id="IPR025383">
    <property type="entry name" value="MrpA_C/MbhD"/>
</dbReference>
<dbReference type="PANTHER" id="PTHR43373:SF1">
    <property type="entry name" value="NA(+)_H(+) ANTIPORTER SUBUNIT A"/>
    <property type="match status" value="1"/>
</dbReference>
<feature type="domain" description="NADH-Ubiquinone oxidoreductase (complex I) chain 5 N-terminal" evidence="19">
    <location>
        <begin position="64"/>
        <end position="112"/>
    </location>
</feature>
<feature type="transmembrane region" description="Helical" evidence="17">
    <location>
        <begin position="165"/>
        <end position="187"/>
    </location>
</feature>
<feature type="domain" description="MrpA C-terminal/MbhE" evidence="21">
    <location>
        <begin position="708"/>
        <end position="785"/>
    </location>
</feature>
<evidence type="ECO:0000256" key="1">
    <source>
        <dbReference type="ARBA" id="ARBA00004651"/>
    </source>
</evidence>
<evidence type="ECO:0000256" key="6">
    <source>
        <dbReference type="ARBA" id="ARBA00022449"/>
    </source>
</evidence>
<dbReference type="NCBIfam" id="NF009285">
    <property type="entry name" value="PRK12645.1"/>
    <property type="match status" value="1"/>
</dbReference>
<dbReference type="InterPro" id="IPR046806">
    <property type="entry name" value="MrpA_C/MbhE"/>
</dbReference>
<dbReference type="Pfam" id="PF13244">
    <property type="entry name" value="MbhD"/>
    <property type="match status" value="1"/>
</dbReference>
<feature type="transmembrane region" description="Helical" evidence="17">
    <location>
        <begin position="767"/>
        <end position="784"/>
    </location>
</feature>
<comment type="subunit">
    <text evidence="3">May form a heterooligomeric complex that consists of seven subunits: mnhA1, mnhB1, mnhC1, mnhD1, mnhE1, mnhF1 and mnhG1.</text>
</comment>